<reference evidence="2" key="3">
    <citation type="submission" date="2015-06" db="UniProtKB">
        <authorList>
            <consortium name="EnsemblMetazoa"/>
        </authorList>
    </citation>
    <scope>IDENTIFICATION</scope>
</reference>
<dbReference type="OrthoDB" id="6098060at2759"/>
<protein>
    <submittedName>
        <fullName evidence="1 2">Uncharacterized protein</fullName>
    </submittedName>
</protein>
<keyword evidence="3" id="KW-1185">Reference proteome</keyword>
<proteinExistence type="predicted"/>
<organism evidence="1">
    <name type="scientific">Capitella teleta</name>
    <name type="common">Polychaete worm</name>
    <dbReference type="NCBI Taxonomy" id="283909"/>
    <lineage>
        <taxon>Eukaryota</taxon>
        <taxon>Metazoa</taxon>
        <taxon>Spiralia</taxon>
        <taxon>Lophotrochozoa</taxon>
        <taxon>Annelida</taxon>
        <taxon>Polychaeta</taxon>
        <taxon>Sedentaria</taxon>
        <taxon>Scolecida</taxon>
        <taxon>Capitellidae</taxon>
        <taxon>Capitella</taxon>
    </lineage>
</organism>
<reference evidence="1 3" key="2">
    <citation type="journal article" date="2013" name="Nature">
        <title>Insights into bilaterian evolution from three spiralian genomes.</title>
        <authorList>
            <person name="Simakov O."/>
            <person name="Marletaz F."/>
            <person name="Cho S.J."/>
            <person name="Edsinger-Gonzales E."/>
            <person name="Havlak P."/>
            <person name="Hellsten U."/>
            <person name="Kuo D.H."/>
            <person name="Larsson T."/>
            <person name="Lv J."/>
            <person name="Arendt D."/>
            <person name="Savage R."/>
            <person name="Osoegawa K."/>
            <person name="de Jong P."/>
            <person name="Grimwood J."/>
            <person name="Chapman J.A."/>
            <person name="Shapiro H."/>
            <person name="Aerts A."/>
            <person name="Otillar R.P."/>
            <person name="Terry A.Y."/>
            <person name="Boore J.L."/>
            <person name="Grigoriev I.V."/>
            <person name="Lindberg D.R."/>
            <person name="Seaver E.C."/>
            <person name="Weisblat D.A."/>
            <person name="Putnam N.H."/>
            <person name="Rokhsar D.S."/>
        </authorList>
    </citation>
    <scope>NUCLEOTIDE SEQUENCE</scope>
    <source>
        <strain evidence="1 3">I ESC-2004</strain>
    </source>
</reference>
<dbReference type="AlphaFoldDB" id="R7VDV4"/>
<sequence length="181" mass="20953">MSLKQSESGFQLHMLQCFLNTMVISDGLDLDPQGNSVIPSHYRHDNEYRQRAMNRTIFMQYLMAVGKIYGLYHGEDVTEAQPTRVELPTSFKPSTSRCCKIGEKVARKKKSCYIIYGPDFDAKLSRSQDKATLCTTSLYLHNFQKCCHYRLQYVIQMDGCKSYSQGSARKKCRRSVREMYP</sequence>
<gene>
    <name evidence="1" type="ORF">CAPTEDRAFT_205273</name>
</gene>
<dbReference type="EMBL" id="KB292914">
    <property type="protein sequence ID" value="ELU16804.1"/>
    <property type="molecule type" value="Genomic_DNA"/>
</dbReference>
<reference evidence="3" key="1">
    <citation type="submission" date="2012-12" db="EMBL/GenBank/DDBJ databases">
        <authorList>
            <person name="Hellsten U."/>
            <person name="Grimwood J."/>
            <person name="Chapman J.A."/>
            <person name="Shapiro H."/>
            <person name="Aerts A."/>
            <person name="Otillar R.P."/>
            <person name="Terry A.Y."/>
            <person name="Boore J.L."/>
            <person name="Simakov O."/>
            <person name="Marletaz F."/>
            <person name="Cho S.-J."/>
            <person name="Edsinger-Gonzales E."/>
            <person name="Havlak P."/>
            <person name="Kuo D.-H."/>
            <person name="Larsson T."/>
            <person name="Lv J."/>
            <person name="Arendt D."/>
            <person name="Savage R."/>
            <person name="Osoegawa K."/>
            <person name="de Jong P."/>
            <person name="Lindberg D.R."/>
            <person name="Seaver E.C."/>
            <person name="Weisblat D.A."/>
            <person name="Putnam N.H."/>
            <person name="Grigoriev I.V."/>
            <person name="Rokhsar D.S."/>
        </authorList>
    </citation>
    <scope>NUCLEOTIDE SEQUENCE</scope>
    <source>
        <strain evidence="3">I ESC-2004</strain>
    </source>
</reference>
<dbReference type="HOGENOM" id="CLU_1490376_0_0_1"/>
<accession>R7VDV4</accession>
<evidence type="ECO:0000313" key="1">
    <source>
        <dbReference type="EMBL" id="ELU16804.1"/>
    </source>
</evidence>
<dbReference type="Proteomes" id="UP000014760">
    <property type="component" value="Unassembled WGS sequence"/>
</dbReference>
<dbReference type="EMBL" id="AMQN01004220">
    <property type="status" value="NOT_ANNOTATED_CDS"/>
    <property type="molecule type" value="Genomic_DNA"/>
</dbReference>
<name>R7VDV4_CAPTE</name>
<dbReference type="EnsemblMetazoa" id="CapteT205273">
    <property type="protein sequence ID" value="CapteP205273"/>
    <property type="gene ID" value="CapteG205273"/>
</dbReference>
<evidence type="ECO:0000313" key="3">
    <source>
        <dbReference type="Proteomes" id="UP000014760"/>
    </source>
</evidence>
<evidence type="ECO:0000313" key="2">
    <source>
        <dbReference type="EnsemblMetazoa" id="CapteP205273"/>
    </source>
</evidence>